<dbReference type="PANTHER" id="PTHR14690:SF0">
    <property type="entry name" value="IQ MOTIF CONTAINING WITH AAA DOMAIN 1"/>
    <property type="match status" value="1"/>
</dbReference>
<feature type="region of interest" description="Disordered" evidence="1">
    <location>
        <begin position="359"/>
        <end position="408"/>
    </location>
</feature>
<feature type="compositionally biased region" description="Basic and acidic residues" evidence="1">
    <location>
        <begin position="368"/>
        <end position="382"/>
    </location>
</feature>
<evidence type="ECO:0000256" key="1">
    <source>
        <dbReference type="SAM" id="MobiDB-lite"/>
    </source>
</evidence>
<reference evidence="5 6" key="2">
    <citation type="journal article" date="2023" name="Nat. Commun.">
        <title>Integrated modeling of the Nexin-dynein regulatory complex reveals its regulatory mechanism.</title>
        <authorList>
            <person name="Ghanaeian A."/>
            <person name="Majhi S."/>
            <person name="McCafferty C.L."/>
            <person name="Nami B."/>
            <person name="Black C.S."/>
            <person name="Yang S.K."/>
            <person name="Legal T."/>
            <person name="Papoulas O."/>
            <person name="Janowska M."/>
            <person name="Valente-Paterno M."/>
            <person name="Marcotte E.M."/>
            <person name="Wloga D."/>
            <person name="Bui K.H."/>
        </authorList>
    </citation>
    <scope>STRUCTURE BY ELECTRON MICROSCOPY (3.60 ANGSTROMS)</scope>
</reference>
<accession>I7LWE3</accession>
<dbReference type="OrthoDB" id="3046016at2759"/>
<feature type="domain" description="ATPase AAA-type core" evidence="2">
    <location>
        <begin position="608"/>
        <end position="742"/>
    </location>
</feature>
<dbReference type="InParanoid" id="I7LWE3"/>
<dbReference type="EMDB" id="EMD-41251"/>
<dbReference type="KEGG" id="tet:TTHERM_00151820"/>
<dbReference type="EMDB" id="EMD-41284"/>
<evidence type="ECO:0007829" key="6">
    <source>
        <dbReference type="PDB" id="8TID"/>
    </source>
</evidence>
<dbReference type="EMBL" id="GG662603">
    <property type="protein sequence ID" value="EAS01469.3"/>
    <property type="molecule type" value="Genomic_DNA"/>
</dbReference>
<dbReference type="Gene3D" id="3.40.50.300">
    <property type="entry name" value="P-loop containing nucleotide triphosphate hydrolases"/>
    <property type="match status" value="1"/>
</dbReference>
<evidence type="ECO:0000259" key="2">
    <source>
        <dbReference type="Pfam" id="PF00004"/>
    </source>
</evidence>
<dbReference type="GO" id="GO:0005524">
    <property type="term" value="F:ATP binding"/>
    <property type="evidence" value="ECO:0007669"/>
    <property type="project" value="InterPro"/>
</dbReference>
<proteinExistence type="evidence at protein level"/>
<feature type="compositionally biased region" description="Basic residues" evidence="1">
    <location>
        <begin position="474"/>
        <end position="494"/>
    </location>
</feature>
<dbReference type="Gene3D" id="1.10.8.60">
    <property type="match status" value="1"/>
</dbReference>
<dbReference type="PROSITE" id="PS50096">
    <property type="entry name" value="IQ"/>
    <property type="match status" value="1"/>
</dbReference>
<feature type="region of interest" description="Disordered" evidence="1">
    <location>
        <begin position="472"/>
        <end position="507"/>
    </location>
</feature>
<dbReference type="InterPro" id="IPR003959">
    <property type="entry name" value="ATPase_AAA_core"/>
</dbReference>
<dbReference type="GO" id="GO:0016887">
    <property type="term" value="F:ATP hydrolysis activity"/>
    <property type="evidence" value="ECO:0007669"/>
    <property type="project" value="InterPro"/>
</dbReference>
<feature type="compositionally biased region" description="Basic and acidic residues" evidence="1">
    <location>
        <begin position="844"/>
        <end position="856"/>
    </location>
</feature>
<dbReference type="PDB" id="8TID">
    <property type="method" value="EM"/>
    <property type="resolution" value="3.60 A"/>
    <property type="chains" value="L=1-862"/>
</dbReference>
<dbReference type="Gene3D" id="1.20.5.190">
    <property type="match status" value="1"/>
</dbReference>
<gene>
    <name evidence="3" type="ORF">TTHERM_00151820</name>
</gene>
<reference evidence="4" key="1">
    <citation type="journal article" date="2006" name="PLoS Biol.">
        <title>Macronuclear genome sequence of the ciliate Tetrahymena thermophila, a model eukaryote.</title>
        <authorList>
            <person name="Eisen J.A."/>
            <person name="Coyne R.S."/>
            <person name="Wu M."/>
            <person name="Wu D."/>
            <person name="Thiagarajan M."/>
            <person name="Wortman J.R."/>
            <person name="Badger J.H."/>
            <person name="Ren Q."/>
            <person name="Amedeo P."/>
            <person name="Jones K.M."/>
            <person name="Tallon L.J."/>
            <person name="Delcher A.L."/>
            <person name="Salzberg S.L."/>
            <person name="Silva J.C."/>
            <person name="Haas B.J."/>
            <person name="Majoros W.H."/>
            <person name="Farzad M."/>
            <person name="Carlton J.M."/>
            <person name="Smith R.K. Jr."/>
            <person name="Garg J."/>
            <person name="Pearlman R.E."/>
            <person name="Karrer K.M."/>
            <person name="Sun L."/>
            <person name="Manning G."/>
            <person name="Elde N.C."/>
            <person name="Turkewitz A.P."/>
            <person name="Asai D.J."/>
            <person name="Wilkes D.E."/>
            <person name="Wang Y."/>
            <person name="Cai H."/>
            <person name="Collins K."/>
            <person name="Stewart B.A."/>
            <person name="Lee S.R."/>
            <person name="Wilamowska K."/>
            <person name="Weinberg Z."/>
            <person name="Ruzzo W.L."/>
            <person name="Wloga D."/>
            <person name="Gaertig J."/>
            <person name="Frankel J."/>
            <person name="Tsao C.-C."/>
            <person name="Gorovsky M.A."/>
            <person name="Keeling P.J."/>
            <person name="Waller R.F."/>
            <person name="Patron N.J."/>
            <person name="Cherry J.M."/>
            <person name="Stover N.A."/>
            <person name="Krieger C.J."/>
            <person name="del Toro C."/>
            <person name="Ryder H.F."/>
            <person name="Williamson S.C."/>
            <person name="Barbeau R.A."/>
            <person name="Hamilton E.P."/>
            <person name="Orias E."/>
        </authorList>
    </citation>
    <scope>NUCLEOTIDE SEQUENCE [LARGE SCALE GENOMIC DNA]</scope>
    <source>
        <strain evidence="4">SB210</strain>
    </source>
</reference>
<dbReference type="SMR" id="I7LWE3"/>
<dbReference type="SUPFAM" id="SSF52540">
    <property type="entry name" value="P-loop containing nucleoside triphosphate hydrolases"/>
    <property type="match status" value="1"/>
</dbReference>
<keyword evidence="4" id="KW-1185">Reference proteome</keyword>
<dbReference type="InterPro" id="IPR052267">
    <property type="entry name" value="N-DRC_Component"/>
</dbReference>
<dbReference type="Pfam" id="PF00004">
    <property type="entry name" value="AAA"/>
    <property type="match status" value="1"/>
</dbReference>
<dbReference type="InterPro" id="IPR027417">
    <property type="entry name" value="P-loop_NTPase"/>
</dbReference>
<dbReference type="PANTHER" id="PTHR14690">
    <property type="entry name" value="IQ MOTIF CONTAINING WITH AAA DOMAIN 1"/>
    <property type="match status" value="1"/>
</dbReference>
<organism evidence="3 4">
    <name type="scientific">Tetrahymena thermophila (strain SB210)</name>
    <dbReference type="NCBI Taxonomy" id="312017"/>
    <lineage>
        <taxon>Eukaryota</taxon>
        <taxon>Sar</taxon>
        <taxon>Alveolata</taxon>
        <taxon>Ciliophora</taxon>
        <taxon>Intramacronucleata</taxon>
        <taxon>Oligohymenophorea</taxon>
        <taxon>Hymenostomatida</taxon>
        <taxon>Tetrahymenina</taxon>
        <taxon>Tetrahymenidae</taxon>
        <taxon>Tetrahymena</taxon>
    </lineage>
</organism>
<sequence length="862" mass="100977">MSNMMYNMKWQEAINDLMEQVTLEYLPLEQNEQQLGMKYKRDSSEWFHFWATLYIKYIDIYKKLEDCYDQLVHPQKRVLLKEMLENVIVRLCETKSQVVKYNTQYDATYKSDYPNLDELVMDLKLTPDCLDIPIPRYFREEDKKRLDERNQILDALLLEYTDTKEPQEEQYEDQNTLQADMDTAIRIIQRYERGRQGIERANLAKILKKEEEKKLERQKKLAEGTEIGEETEKDDAALVIKKYWRGYKSRKLVQDIREEELLFLGMKKVVEDPTLPESQYKQAQNKRQKMKYIQEEHEQEFNDEIENLKRLVKGNEGPDILDKMRAERREWIMRELEKNEFKEAPQDPSEFYNQQVMDPEQQAAEAAKAAEEAKKKGAAKKDDKKKKGKPSELDEFLENNKPTGPSPIVLKLQEQIEKHSGEWSKRDETNNFEQKHETELAKMLIKPVVEEQIKQQVDEMIAEELDIVRLRYDIKKKKQKKPPRPRNKGKNKKKFPGDSSNKGRDPKDILAGLVEKRVAKKLIPASLMDLKGEQNVLGKIQEIQADENLKKTEALTDAKLKKAQLEEPSTKMPDPSIAQIRQIIAEYIAFPLGSKYAKEKLDKMNYFFFMGPRGSGKTLAVRALAHECNAIVLDISPSNIDGQYTDKKQIDGMINSAFKVAKEFQPAIIYCEDFEYIFGQAKKKKSQVNPLFAKMKKPLMDFKKGKFFEPEDRVVFIGSTNRPWDCSQKEIKSFFDKKIYFPFPNYGTRMLLFKTFLEQKKVPLPDNFPINTIAHITEGWSAGSFKMAIDRVFTERRLQKINEEQIKLSEFIGPLSNVPFTSKEEFKEFKKFNQVVTGLQANYEAKKAPADDQKGDKNKKKK</sequence>
<name>I7LWE3_TETTS</name>
<dbReference type="GeneID" id="7835985"/>
<dbReference type="STRING" id="312017.I7LWE3"/>
<dbReference type="PDB" id="8TH8">
    <property type="method" value="EM"/>
    <property type="resolution" value="7.40 A"/>
    <property type="chains" value="L=1-862"/>
</dbReference>
<dbReference type="Proteomes" id="UP000009168">
    <property type="component" value="Unassembled WGS sequence"/>
</dbReference>
<dbReference type="eggNOG" id="KOG0740">
    <property type="taxonomic scope" value="Eukaryota"/>
</dbReference>
<feature type="region of interest" description="Disordered" evidence="1">
    <location>
        <begin position="843"/>
        <end position="862"/>
    </location>
</feature>
<evidence type="ECO:0007829" key="5">
    <source>
        <dbReference type="PDB" id="8TH8"/>
    </source>
</evidence>
<evidence type="ECO:0000313" key="4">
    <source>
        <dbReference type="Proteomes" id="UP000009168"/>
    </source>
</evidence>
<evidence type="ECO:0000313" key="3">
    <source>
        <dbReference type="EMBL" id="EAS01469.3"/>
    </source>
</evidence>
<protein>
    <submittedName>
        <fullName evidence="3">AAA family ATPase CDC48 subfamily protein</fullName>
    </submittedName>
</protein>
<dbReference type="RefSeq" id="XP_001021715.3">
    <property type="nucleotide sequence ID" value="XM_001021715.3"/>
</dbReference>
<keyword evidence="5 6" id="KW-0002">3D-structure</keyword>
<dbReference type="AlphaFoldDB" id="I7LWE3"/>